<evidence type="ECO:0000313" key="4">
    <source>
        <dbReference type="Proteomes" id="UP000319255"/>
    </source>
</evidence>
<reference evidence="3 4" key="1">
    <citation type="submission" date="2019-06" db="EMBL/GenBank/DDBJ databases">
        <title>A novel bacterium of genus Amaricoccus, isolated from marine sediment.</title>
        <authorList>
            <person name="Huang H."/>
            <person name="Mo K."/>
            <person name="Hu Y."/>
        </authorList>
    </citation>
    <scope>NUCLEOTIDE SEQUENCE [LARGE SCALE GENOMIC DNA]</scope>
    <source>
        <strain evidence="3 4">HB172011</strain>
    </source>
</reference>
<comment type="caution">
    <text evidence="3">The sequence shown here is derived from an EMBL/GenBank/DDBJ whole genome shotgun (WGS) entry which is preliminary data.</text>
</comment>
<gene>
    <name evidence="3" type="ORF">FJM51_15400</name>
</gene>
<protein>
    <recommendedName>
        <fullName evidence="2">RNase NYN domain-containing protein</fullName>
    </recommendedName>
</protein>
<evidence type="ECO:0000313" key="3">
    <source>
        <dbReference type="EMBL" id="TPE49267.1"/>
    </source>
</evidence>
<keyword evidence="1" id="KW-0175">Coiled coil</keyword>
<sequence>MAPNDLPASLQVHRSRPAKIANRLATQRELHGKLGQAIEHYKSFDTELENIRVHNLDETANELSKKIADKDKIQKKIFQELREVKSRQSNPLAFWKMFTPEQRLLRAEVDRLARDISASEKRLKNDKDALSRTIESARRARSNLKQHANFNLDNSERLYSELGSEIKRLEEDYATASAELSRIEVTIRSHIQEYDRLKSSIATLNADIAAADRFDQELSAAANSYERAQIHQKCEVKFGTRSPKYVTKDRSGQIRSLENNLSKINRRISDEIRKFDRKIEYLVIDGNNTCYEGQSFIGLRAISALTAELASRYKATVVFDASIRSLLKTDTQGIERALGSTVSTYVAPTKTAADEYILKLANENQNTYILSNDRYAEYHEYDVVKSGRCIRFMIADNKFMINDIDILVNFQ</sequence>
<organism evidence="3 4">
    <name type="scientific">Amaricoccus solimangrovi</name>
    <dbReference type="NCBI Taxonomy" id="2589815"/>
    <lineage>
        <taxon>Bacteria</taxon>
        <taxon>Pseudomonadati</taxon>
        <taxon>Pseudomonadota</taxon>
        <taxon>Alphaproteobacteria</taxon>
        <taxon>Rhodobacterales</taxon>
        <taxon>Paracoccaceae</taxon>
        <taxon>Amaricoccus</taxon>
    </lineage>
</organism>
<dbReference type="EMBL" id="VFRP01000016">
    <property type="protein sequence ID" value="TPE49267.1"/>
    <property type="molecule type" value="Genomic_DNA"/>
</dbReference>
<name>A0A501WPV0_9RHOB</name>
<dbReference type="Proteomes" id="UP000319255">
    <property type="component" value="Unassembled WGS sequence"/>
</dbReference>
<proteinExistence type="predicted"/>
<evidence type="ECO:0000259" key="2">
    <source>
        <dbReference type="Pfam" id="PF11977"/>
    </source>
</evidence>
<dbReference type="AlphaFoldDB" id="A0A501WPV0"/>
<dbReference type="OrthoDB" id="5196680at2"/>
<dbReference type="Pfam" id="PF11977">
    <property type="entry name" value="RNase_Zc3h12a"/>
    <property type="match status" value="1"/>
</dbReference>
<accession>A0A501WPV0</accession>
<dbReference type="Gene3D" id="3.40.50.11980">
    <property type="match status" value="1"/>
</dbReference>
<dbReference type="InterPro" id="IPR021869">
    <property type="entry name" value="RNase_Zc3h12_NYN"/>
</dbReference>
<evidence type="ECO:0000256" key="1">
    <source>
        <dbReference type="SAM" id="Coils"/>
    </source>
</evidence>
<feature type="coiled-coil region" evidence="1">
    <location>
        <begin position="109"/>
        <end position="207"/>
    </location>
</feature>
<keyword evidence="4" id="KW-1185">Reference proteome</keyword>
<feature type="domain" description="RNase NYN" evidence="2">
    <location>
        <begin position="282"/>
        <end position="403"/>
    </location>
</feature>
<dbReference type="RefSeq" id="WP_140455032.1">
    <property type="nucleotide sequence ID" value="NZ_VFRP01000016.1"/>
</dbReference>